<comment type="caution">
    <text evidence="2">The sequence shown here is derived from an EMBL/GenBank/DDBJ whole genome shotgun (WGS) entry which is preliminary data.</text>
</comment>
<feature type="region of interest" description="Disordered" evidence="1">
    <location>
        <begin position="186"/>
        <end position="207"/>
    </location>
</feature>
<keyword evidence="3" id="KW-1185">Reference proteome</keyword>
<accession>A0A2G8SIG1</accession>
<dbReference type="STRING" id="1077348.A0A2G8SIG1"/>
<reference evidence="2 3" key="1">
    <citation type="journal article" date="2015" name="Sci. Rep.">
        <title>Chromosome-level genome map provides insights into diverse defense mechanisms in the medicinal fungus Ganoderma sinense.</title>
        <authorList>
            <person name="Zhu Y."/>
            <person name="Xu J."/>
            <person name="Sun C."/>
            <person name="Zhou S."/>
            <person name="Xu H."/>
            <person name="Nelson D.R."/>
            <person name="Qian J."/>
            <person name="Song J."/>
            <person name="Luo H."/>
            <person name="Xiang L."/>
            <person name="Li Y."/>
            <person name="Xu Z."/>
            <person name="Ji A."/>
            <person name="Wang L."/>
            <person name="Lu S."/>
            <person name="Hayward A."/>
            <person name="Sun W."/>
            <person name="Li X."/>
            <person name="Schwartz D.C."/>
            <person name="Wang Y."/>
            <person name="Chen S."/>
        </authorList>
    </citation>
    <scope>NUCLEOTIDE SEQUENCE [LARGE SCALE GENOMIC DNA]</scope>
    <source>
        <strain evidence="2 3">ZZ0214-1</strain>
    </source>
</reference>
<dbReference type="EMBL" id="AYKW01000008">
    <property type="protein sequence ID" value="PIL33348.1"/>
    <property type="molecule type" value="Genomic_DNA"/>
</dbReference>
<dbReference type="Proteomes" id="UP000230002">
    <property type="component" value="Unassembled WGS sequence"/>
</dbReference>
<dbReference type="OrthoDB" id="2593747at2759"/>
<dbReference type="AlphaFoldDB" id="A0A2G8SIG1"/>
<name>A0A2G8SIG1_9APHY</name>
<feature type="region of interest" description="Disordered" evidence="1">
    <location>
        <begin position="234"/>
        <end position="256"/>
    </location>
</feature>
<gene>
    <name evidence="2" type="ORF">GSI_04799</name>
</gene>
<evidence type="ECO:0008006" key="4">
    <source>
        <dbReference type="Google" id="ProtNLM"/>
    </source>
</evidence>
<protein>
    <recommendedName>
        <fullName evidence="4">BTB domain-containing protein</fullName>
    </recommendedName>
</protein>
<evidence type="ECO:0000256" key="1">
    <source>
        <dbReference type="SAM" id="MobiDB-lite"/>
    </source>
</evidence>
<evidence type="ECO:0000313" key="3">
    <source>
        <dbReference type="Proteomes" id="UP000230002"/>
    </source>
</evidence>
<organism evidence="2 3">
    <name type="scientific">Ganoderma sinense ZZ0214-1</name>
    <dbReference type="NCBI Taxonomy" id="1077348"/>
    <lineage>
        <taxon>Eukaryota</taxon>
        <taxon>Fungi</taxon>
        <taxon>Dikarya</taxon>
        <taxon>Basidiomycota</taxon>
        <taxon>Agaricomycotina</taxon>
        <taxon>Agaricomycetes</taxon>
        <taxon>Polyporales</taxon>
        <taxon>Polyporaceae</taxon>
        <taxon>Ganoderma</taxon>
    </lineage>
</organism>
<evidence type="ECO:0000313" key="2">
    <source>
        <dbReference type="EMBL" id="PIL33348.1"/>
    </source>
</evidence>
<proteinExistence type="predicted"/>
<sequence length="256" mass="28590">MAVPGAALQPDPVFFPMAEFQVEGFLFRVPLYIFQQSQFFRENVLAQSQREAAAEADAPYELQDTTAAEFRDLLRCILPMAGPFPSGATALTNVLKLATRWKFDFARRVAIRKIAYTVDSPALKLVLARAYAVPEFLPSALGGLVDAPALEVDDYEVLGRTESAEASSLELVAKVVKYRERARRARCERKEQKRESAAATDPDPAQRRRLVEEIFGAEFARDYRKGEEIIAARAMALTQPQPRPPPPPAHRSRPCL</sequence>